<reference evidence="5" key="1">
    <citation type="journal article" date="2020" name="Stud. Mycol.">
        <title>101 Dothideomycetes genomes: a test case for predicting lifestyles and emergence of pathogens.</title>
        <authorList>
            <person name="Haridas S."/>
            <person name="Albert R."/>
            <person name="Binder M."/>
            <person name="Bloem J."/>
            <person name="Labutti K."/>
            <person name="Salamov A."/>
            <person name="Andreopoulos B."/>
            <person name="Baker S."/>
            <person name="Barry K."/>
            <person name="Bills G."/>
            <person name="Bluhm B."/>
            <person name="Cannon C."/>
            <person name="Castanera R."/>
            <person name="Culley D."/>
            <person name="Daum C."/>
            <person name="Ezra D."/>
            <person name="Gonzalez J."/>
            <person name="Henrissat B."/>
            <person name="Kuo A."/>
            <person name="Liang C."/>
            <person name="Lipzen A."/>
            <person name="Lutzoni F."/>
            <person name="Magnuson J."/>
            <person name="Mondo S."/>
            <person name="Nolan M."/>
            <person name="Ohm R."/>
            <person name="Pangilinan J."/>
            <person name="Park H.-J."/>
            <person name="Ramirez L."/>
            <person name="Alfaro M."/>
            <person name="Sun H."/>
            <person name="Tritt A."/>
            <person name="Yoshinaga Y."/>
            <person name="Zwiers L.-H."/>
            <person name="Turgeon B."/>
            <person name="Goodwin S."/>
            <person name="Spatafora J."/>
            <person name="Crous P."/>
            <person name="Grigoriev I."/>
        </authorList>
    </citation>
    <scope>NUCLEOTIDE SEQUENCE</scope>
    <source>
        <strain evidence="5">CBS 175.79</strain>
    </source>
</reference>
<dbReference type="Pfam" id="PF01612">
    <property type="entry name" value="DNA_pol_A_exo1"/>
    <property type="match status" value="1"/>
</dbReference>
<gene>
    <name evidence="5" type="ORF">BU24DRAFT_19296</name>
</gene>
<proteinExistence type="predicted"/>
<dbReference type="CDD" id="cd06141">
    <property type="entry name" value="WRN_exo"/>
    <property type="match status" value="1"/>
</dbReference>
<dbReference type="InterPro" id="IPR036397">
    <property type="entry name" value="RNaseH_sf"/>
</dbReference>
<protein>
    <recommendedName>
        <fullName evidence="4">HRDC domain-containing protein</fullName>
    </recommendedName>
</protein>
<dbReference type="AlphaFoldDB" id="A0A6A5Y8I6"/>
<evidence type="ECO:0000256" key="2">
    <source>
        <dbReference type="ARBA" id="ARBA00022801"/>
    </source>
</evidence>
<name>A0A6A5Y8I6_9PLEO</name>
<dbReference type="SMART" id="SM00341">
    <property type="entry name" value="HRDC"/>
    <property type="match status" value="2"/>
</dbReference>
<keyword evidence="6" id="KW-1185">Reference proteome</keyword>
<dbReference type="Gene3D" id="1.10.150.80">
    <property type="entry name" value="HRDC domain"/>
    <property type="match status" value="2"/>
</dbReference>
<keyword evidence="1" id="KW-0540">Nuclease</keyword>
<dbReference type="PANTHER" id="PTHR13620:SF104">
    <property type="entry name" value="EXONUCLEASE 3'-5' DOMAIN-CONTAINING PROTEIN 2"/>
    <property type="match status" value="1"/>
</dbReference>
<evidence type="ECO:0000313" key="5">
    <source>
        <dbReference type="EMBL" id="KAF2021327.1"/>
    </source>
</evidence>
<feature type="domain" description="HRDC" evidence="4">
    <location>
        <begin position="477"/>
        <end position="557"/>
    </location>
</feature>
<evidence type="ECO:0000256" key="1">
    <source>
        <dbReference type="ARBA" id="ARBA00022722"/>
    </source>
</evidence>
<evidence type="ECO:0000259" key="4">
    <source>
        <dbReference type="PROSITE" id="PS50967"/>
    </source>
</evidence>
<keyword evidence="2" id="KW-0378">Hydrolase</keyword>
<dbReference type="InterPro" id="IPR012337">
    <property type="entry name" value="RNaseH-like_sf"/>
</dbReference>
<dbReference type="GO" id="GO:0006139">
    <property type="term" value="P:nucleobase-containing compound metabolic process"/>
    <property type="evidence" value="ECO:0007669"/>
    <property type="project" value="InterPro"/>
</dbReference>
<dbReference type="InterPro" id="IPR002121">
    <property type="entry name" value="HRDC_dom"/>
</dbReference>
<dbReference type="InterPro" id="IPR002562">
    <property type="entry name" value="3'-5'_exonuclease_dom"/>
</dbReference>
<dbReference type="EMBL" id="ML978066">
    <property type="protein sequence ID" value="KAF2021327.1"/>
    <property type="molecule type" value="Genomic_DNA"/>
</dbReference>
<dbReference type="GO" id="GO:0005634">
    <property type="term" value="C:nucleus"/>
    <property type="evidence" value="ECO:0007669"/>
    <property type="project" value="TreeGrafter"/>
</dbReference>
<dbReference type="InterPro" id="IPR010997">
    <property type="entry name" value="HRDC-like_sf"/>
</dbReference>
<evidence type="ECO:0000256" key="3">
    <source>
        <dbReference type="SAM" id="MobiDB-lite"/>
    </source>
</evidence>
<dbReference type="SMART" id="SM00474">
    <property type="entry name" value="35EXOc"/>
    <property type="match status" value="1"/>
</dbReference>
<dbReference type="SUPFAM" id="SSF47819">
    <property type="entry name" value="HRDC-like"/>
    <property type="match status" value="2"/>
</dbReference>
<dbReference type="SUPFAM" id="SSF53098">
    <property type="entry name" value="Ribonuclease H-like"/>
    <property type="match status" value="1"/>
</dbReference>
<accession>A0A6A5Y8I6</accession>
<dbReference type="InterPro" id="IPR044876">
    <property type="entry name" value="HRDC_dom_sf"/>
</dbReference>
<dbReference type="RefSeq" id="XP_033389666.1">
    <property type="nucleotide sequence ID" value="XM_033521724.1"/>
</dbReference>
<feature type="domain" description="HRDC" evidence="4">
    <location>
        <begin position="358"/>
        <end position="438"/>
    </location>
</feature>
<dbReference type="GO" id="GO:0008408">
    <property type="term" value="F:3'-5' exonuclease activity"/>
    <property type="evidence" value="ECO:0007669"/>
    <property type="project" value="InterPro"/>
</dbReference>
<dbReference type="Proteomes" id="UP000799778">
    <property type="component" value="Unassembled WGS sequence"/>
</dbReference>
<dbReference type="Pfam" id="PF00570">
    <property type="entry name" value="HRDC"/>
    <property type="match status" value="2"/>
</dbReference>
<sequence>MFEETTSNLEDVAGNATGENQTWPRPFKLAAEPTINYKPYWDHTLYRGPNNEEVKVTYCKTKEQSENAAQAFLGEELVGFDMEWVISYKKGEIRDLQDEISMIQIASEHQIALFHIGQHVGKTTDDLIAPSLRKIIESPNIVKTGHNIMSADCGRLLQYFGITAKGIFELCHLDYLVTHGPTEPSRVNTVIRNTSLGAMVQKHLGYPMCKDDDIRKCNWRREIYAHWQPHKKRLNYAAADAYAGPMLYHCMNAQRLAMDPVPPMPLLADKYLPFKGAGRQAIRLHSDVKGEEYTTAEKVFAVAKTTIVPTEENQTNVETIDLTADGGGVQLANVEANNGESKKPKSSFESSVDQDPLNGTEMLLYDRLENCRNELAIKHNCEPYAVTSVAALKRMARTRPDSAYRLKKIRGIGGVFVNKYGADFLRVIAAFNDESPNAPDPVHTPRTVSTIQFTTPPAQSTKSPAPKLEKSPFKELDATENALFEALRSKRAHLSRMDNLPAYVVAHDLVLKNIARSQPQDTASLRMVKGIGPMKLEKYGLHWLEVIDTFLKANNPPPSVSLSKAPVNVNVPANANAASIYPPKTPNRDTHRNGGPSVARTPQLHTGLSFTFENTTLDSGTDRVGPSKSKRLVYDDDSPISDQTFLSIEKTILDSGTNRVGSSKSKRVVYDDESPTSEQEIFLTPPSRPSSASGLKRKRNISGFFGEREARRY</sequence>
<dbReference type="PANTHER" id="PTHR13620">
    <property type="entry name" value="3-5 EXONUCLEASE"/>
    <property type="match status" value="1"/>
</dbReference>
<dbReference type="InterPro" id="IPR051132">
    <property type="entry name" value="3-5_Exonuclease_domain"/>
</dbReference>
<feature type="region of interest" description="Disordered" evidence="3">
    <location>
        <begin position="1"/>
        <end position="20"/>
    </location>
</feature>
<dbReference type="GO" id="GO:0003676">
    <property type="term" value="F:nucleic acid binding"/>
    <property type="evidence" value="ECO:0007669"/>
    <property type="project" value="InterPro"/>
</dbReference>
<feature type="region of interest" description="Disordered" evidence="3">
    <location>
        <begin position="578"/>
        <end position="605"/>
    </location>
</feature>
<dbReference type="GO" id="GO:0005737">
    <property type="term" value="C:cytoplasm"/>
    <property type="evidence" value="ECO:0007669"/>
    <property type="project" value="TreeGrafter"/>
</dbReference>
<dbReference type="GO" id="GO:0000166">
    <property type="term" value="F:nucleotide binding"/>
    <property type="evidence" value="ECO:0007669"/>
    <property type="project" value="InterPro"/>
</dbReference>
<dbReference type="OrthoDB" id="1920326at2759"/>
<dbReference type="PROSITE" id="PS50967">
    <property type="entry name" value="HRDC"/>
    <property type="match status" value="2"/>
</dbReference>
<dbReference type="GeneID" id="54279121"/>
<organism evidence="5 6">
    <name type="scientific">Aaosphaeria arxii CBS 175.79</name>
    <dbReference type="NCBI Taxonomy" id="1450172"/>
    <lineage>
        <taxon>Eukaryota</taxon>
        <taxon>Fungi</taxon>
        <taxon>Dikarya</taxon>
        <taxon>Ascomycota</taxon>
        <taxon>Pezizomycotina</taxon>
        <taxon>Dothideomycetes</taxon>
        <taxon>Pleosporomycetidae</taxon>
        <taxon>Pleosporales</taxon>
        <taxon>Pleosporales incertae sedis</taxon>
        <taxon>Aaosphaeria</taxon>
    </lineage>
</organism>
<dbReference type="Gene3D" id="3.30.420.10">
    <property type="entry name" value="Ribonuclease H-like superfamily/Ribonuclease H"/>
    <property type="match status" value="1"/>
</dbReference>
<feature type="region of interest" description="Disordered" evidence="3">
    <location>
        <begin position="658"/>
        <end position="701"/>
    </location>
</feature>
<evidence type="ECO:0000313" key="6">
    <source>
        <dbReference type="Proteomes" id="UP000799778"/>
    </source>
</evidence>